<dbReference type="OrthoDB" id="5296at2759"/>
<dbReference type="AlphaFoldDB" id="A0A922SUT2"/>
<feature type="compositionally biased region" description="Low complexity" evidence="1">
    <location>
        <begin position="356"/>
        <end position="366"/>
    </location>
</feature>
<feature type="compositionally biased region" description="Basic and acidic residues" evidence="1">
    <location>
        <begin position="548"/>
        <end position="569"/>
    </location>
</feature>
<sequence>MSYRSDSQYYQRPRHDSHYTVRDTDAYAYSRHERSLAEAREELADMRHSNPYASSYTSHSAYEPRTSPPRRPAPQSYRSHTRKPTWPPSPCVEDEKEALAKEATSKAGSSGQDEGEPPANTRGTVDQESLLDEIEQPKSVHDNDRRFVLVSESSTDDDAAARSRRHRERRRKSVADRGHMPHINTHVADPPVVIERERTPYGYSKPQKETIAPTPADYLRSPEPMTPSNNNSTSIPRSDPNRDNRDSPRDYNARDSRPTPSNSRHNSYTTSRPSKKEYVFDSDSETDSSHHLRTERKPARYSFVKSDLQKEDLRTNLRDTHERPASTRRDSDQRPPLPIRKGDSSAESRDNPYAQSPRSSSSSLNSGTRKTRQVPVDTTYTNSPRPVSRPSSPVQRAPSPRLPTRPRDSPPLSRPASRGGPRPASPLSSSSRFQPHLPSHGGVSISDADRHSTYPPVPVTDRSRPTSLYGRHDTMPVPRPRIDVQSPSPARQSSADSLPYPIDDQLIDVVMPPEENFQFDHSTIASPRQDYINTPRVLSPVIPASPYIRDEPPRPPRHDDERIEEPERPRKTRSNSVRAQGGRRDRSSRGATLIDKPLPTCPRGVLSGPYDDWYSLEGYKGFNICPSCYNSVFAGTPFEVDFAQIWLNDWSSKRVCDFSSPWTRLAMMLTIKQRRKSLELIYTLADIMEYQARPCPGDHEAGPDEGVSWYGIPDQRDGIHVANFAICSSDRKMIEALLPTLRGYFTKIPRAYSHTLSRYTCSLRTSSHRFVKYMDLLVELDAEARASGRAPNINRFIELARNNAFKGECNGDKILFRKPWHFIPSLPEFTVCEECYDEAIWPALQSKSLPSTIPRLFNKSIQLVPGEDPEVGSSCCLWSPRMRKVWETAVKYEDYSYLKDQARERKKAHAKYVRNKKAIAEWVGDAPKGSSKWEKANEELRELKKRWYTYE</sequence>
<name>A0A922SUT2_9PLEO</name>
<comment type="caution">
    <text evidence="2">The sequence shown here is derived from an EMBL/GenBank/DDBJ whole genome shotgun (WGS) entry which is preliminary data.</text>
</comment>
<feature type="compositionally biased region" description="Low complexity" evidence="1">
    <location>
        <begin position="417"/>
        <end position="432"/>
    </location>
</feature>
<evidence type="ECO:0000313" key="3">
    <source>
        <dbReference type="Proteomes" id="UP000249757"/>
    </source>
</evidence>
<evidence type="ECO:0000313" key="2">
    <source>
        <dbReference type="EMBL" id="KAI1510040.1"/>
    </source>
</evidence>
<feature type="compositionally biased region" description="Low complexity" evidence="1">
    <location>
        <begin position="383"/>
        <end position="399"/>
    </location>
</feature>
<evidence type="ECO:0000256" key="1">
    <source>
        <dbReference type="SAM" id="MobiDB-lite"/>
    </source>
</evidence>
<feature type="compositionally biased region" description="Basic residues" evidence="1">
    <location>
        <begin position="162"/>
        <end position="172"/>
    </location>
</feature>
<feature type="region of interest" description="Disordered" evidence="1">
    <location>
        <begin position="1"/>
        <end position="26"/>
    </location>
</feature>
<feature type="compositionally biased region" description="Polar residues" evidence="1">
    <location>
        <begin position="51"/>
        <end position="60"/>
    </location>
</feature>
<feature type="compositionally biased region" description="Basic and acidic residues" evidence="1">
    <location>
        <begin position="13"/>
        <end position="26"/>
    </location>
</feature>
<accession>A0A922SUT2</accession>
<feature type="region of interest" description="Disordered" evidence="1">
    <location>
        <begin position="542"/>
        <end position="594"/>
    </location>
</feature>
<feature type="compositionally biased region" description="Polar residues" evidence="1">
    <location>
        <begin position="258"/>
        <end position="272"/>
    </location>
</feature>
<feature type="compositionally biased region" description="Basic and acidic residues" evidence="1">
    <location>
        <begin position="38"/>
        <end position="48"/>
    </location>
</feature>
<dbReference type="Proteomes" id="UP000249757">
    <property type="component" value="Unassembled WGS sequence"/>
</dbReference>
<proteinExistence type="predicted"/>
<protein>
    <submittedName>
        <fullName evidence="2">Uncharacterized protein</fullName>
    </submittedName>
</protein>
<organism evidence="2 3">
    <name type="scientific">Pyrenophora tritici-repentis</name>
    <dbReference type="NCBI Taxonomy" id="45151"/>
    <lineage>
        <taxon>Eukaryota</taxon>
        <taxon>Fungi</taxon>
        <taxon>Dikarya</taxon>
        <taxon>Ascomycota</taxon>
        <taxon>Pezizomycotina</taxon>
        <taxon>Dothideomycetes</taxon>
        <taxon>Pleosporomycetidae</taxon>
        <taxon>Pleosporales</taxon>
        <taxon>Pleosporineae</taxon>
        <taxon>Pleosporaceae</taxon>
        <taxon>Pyrenophora</taxon>
    </lineage>
</organism>
<dbReference type="EMBL" id="NRDI02000018">
    <property type="protein sequence ID" value="KAI1510040.1"/>
    <property type="molecule type" value="Genomic_DNA"/>
</dbReference>
<feature type="compositionally biased region" description="Basic and acidic residues" evidence="1">
    <location>
        <begin position="340"/>
        <end position="350"/>
    </location>
</feature>
<feature type="compositionally biased region" description="Polar residues" evidence="1">
    <location>
        <begin position="485"/>
        <end position="496"/>
    </location>
</feature>
<feature type="compositionally biased region" description="Basic and acidic residues" evidence="1">
    <location>
        <begin position="135"/>
        <end position="147"/>
    </location>
</feature>
<feature type="compositionally biased region" description="Basic and acidic residues" evidence="1">
    <location>
        <begin position="239"/>
        <end position="257"/>
    </location>
</feature>
<feature type="compositionally biased region" description="Polar residues" evidence="1">
    <location>
        <begin position="1"/>
        <end position="10"/>
    </location>
</feature>
<gene>
    <name evidence="2" type="ORF">Ptr86124_011078</name>
</gene>
<feature type="compositionally biased region" description="Basic and acidic residues" evidence="1">
    <location>
        <begin position="307"/>
        <end position="333"/>
    </location>
</feature>
<feature type="compositionally biased region" description="Basic and acidic residues" evidence="1">
    <location>
        <begin position="287"/>
        <end position="298"/>
    </location>
</feature>
<reference evidence="3" key="1">
    <citation type="journal article" date="2022" name="Microb. Genom.">
        <title>A global pangenome for the wheat fungal pathogen Pyrenophora tritici-repentis and prediction of effector protein structural homology.</title>
        <authorList>
            <person name="Moolhuijzen P.M."/>
            <person name="See P.T."/>
            <person name="Shi G."/>
            <person name="Powell H.R."/>
            <person name="Cockram J."/>
            <person name="Jorgensen L.N."/>
            <person name="Benslimane H."/>
            <person name="Strelkov S.E."/>
            <person name="Turner J."/>
            <person name="Liu Z."/>
            <person name="Moffat C.S."/>
        </authorList>
    </citation>
    <scope>NUCLEOTIDE SEQUENCE [LARGE SCALE GENOMIC DNA]</scope>
</reference>
<feature type="region of interest" description="Disordered" evidence="1">
    <location>
        <begin position="38"/>
        <end position="500"/>
    </location>
</feature>
<feature type="compositionally biased region" description="Polar residues" evidence="1">
    <location>
        <begin position="226"/>
        <end position="235"/>
    </location>
</feature>
<keyword evidence="3" id="KW-1185">Reference proteome</keyword>